<dbReference type="Proteomes" id="UP000198815">
    <property type="component" value="Unassembled WGS sequence"/>
</dbReference>
<gene>
    <name evidence="6" type="ORF">SAMN05443377_1033</name>
</gene>
<evidence type="ECO:0000256" key="3">
    <source>
        <dbReference type="ARBA" id="ARBA00023004"/>
    </source>
</evidence>
<dbReference type="InterPro" id="IPR029052">
    <property type="entry name" value="Metallo-depent_PP-like"/>
</dbReference>
<evidence type="ECO:0000313" key="6">
    <source>
        <dbReference type="EMBL" id="SER57781.1"/>
    </source>
</evidence>
<dbReference type="OrthoDB" id="5241795at2"/>
<feature type="domain" description="Calcineurin-like phosphoesterase" evidence="5">
    <location>
        <begin position="9"/>
        <end position="194"/>
    </location>
</feature>
<evidence type="ECO:0000256" key="2">
    <source>
        <dbReference type="ARBA" id="ARBA00022801"/>
    </source>
</evidence>
<dbReference type="InterPro" id="IPR050884">
    <property type="entry name" value="CNP_phosphodiesterase-III"/>
</dbReference>
<dbReference type="Pfam" id="PF00149">
    <property type="entry name" value="Metallophos"/>
    <property type="match status" value="1"/>
</dbReference>
<evidence type="ECO:0000256" key="1">
    <source>
        <dbReference type="ARBA" id="ARBA00022723"/>
    </source>
</evidence>
<name>A0A1H9QB97_9ACTN</name>
<protein>
    <submittedName>
        <fullName evidence="6">Calcineurin-like phosphoesterase</fullName>
    </submittedName>
</protein>
<keyword evidence="2" id="KW-0378">Hydrolase</keyword>
<comment type="similarity">
    <text evidence="4">Belongs to the cyclic nucleotide phosphodiesterase class-III family.</text>
</comment>
<keyword evidence="1" id="KW-0479">Metal-binding</keyword>
<accession>A0A1H9QB97</accession>
<reference evidence="6 7" key="1">
    <citation type="submission" date="2016-10" db="EMBL/GenBank/DDBJ databases">
        <authorList>
            <person name="de Groot N.N."/>
        </authorList>
    </citation>
    <scope>NUCLEOTIDE SEQUENCE [LARGE SCALE GENOMIC DNA]</scope>
    <source>
        <strain evidence="6 7">DSM 16859</strain>
    </source>
</reference>
<dbReference type="GO" id="GO:0046872">
    <property type="term" value="F:metal ion binding"/>
    <property type="evidence" value="ECO:0007669"/>
    <property type="project" value="UniProtKB-KW"/>
</dbReference>
<dbReference type="RefSeq" id="WP_091967289.1">
    <property type="nucleotide sequence ID" value="NZ_FOGZ01000003.1"/>
</dbReference>
<dbReference type="PANTHER" id="PTHR42988">
    <property type="entry name" value="PHOSPHOHYDROLASE"/>
    <property type="match status" value="1"/>
</dbReference>
<organism evidence="6 7">
    <name type="scientific">Propionibacterium cyclohexanicum</name>
    <dbReference type="NCBI Taxonomy" id="64702"/>
    <lineage>
        <taxon>Bacteria</taxon>
        <taxon>Bacillati</taxon>
        <taxon>Actinomycetota</taxon>
        <taxon>Actinomycetes</taxon>
        <taxon>Propionibacteriales</taxon>
        <taxon>Propionibacteriaceae</taxon>
        <taxon>Propionibacterium</taxon>
    </lineage>
</organism>
<sequence length="265" mass="27948">MSLESAQPTLVHLSDIHATHRRLLYGTVDGLARLRAAGQQLRDARVSPEAVIITGDLVERGEELAYPAVAQAVRELADTVDAPVITAIGNHDDPVAAHQLPGHAAAHHQVVIVNGLRIVVLDSHAGLLGPDQLAWLSTQLTHRAARGTIVALHHPPLGSPLPALANAGLRDADSLLDVLCGSDVRLVLAGHFHHSMSAVVRGIPISVASSLAYHQVMNAGPEAVSGHDESQFCLIRLLPHGFNSTDVHLTSPAPLFSTPLPAPTH</sequence>
<evidence type="ECO:0000259" key="5">
    <source>
        <dbReference type="Pfam" id="PF00149"/>
    </source>
</evidence>
<keyword evidence="3" id="KW-0408">Iron</keyword>
<dbReference type="PANTHER" id="PTHR42988:SF2">
    <property type="entry name" value="CYCLIC NUCLEOTIDE PHOSPHODIESTERASE CBUA0032-RELATED"/>
    <property type="match status" value="1"/>
</dbReference>
<dbReference type="InterPro" id="IPR004843">
    <property type="entry name" value="Calcineurin-like_PHP"/>
</dbReference>
<dbReference type="SUPFAM" id="SSF56300">
    <property type="entry name" value="Metallo-dependent phosphatases"/>
    <property type="match status" value="1"/>
</dbReference>
<keyword evidence="7" id="KW-1185">Reference proteome</keyword>
<evidence type="ECO:0000313" key="7">
    <source>
        <dbReference type="Proteomes" id="UP000198815"/>
    </source>
</evidence>
<dbReference type="AlphaFoldDB" id="A0A1H9QB97"/>
<dbReference type="EMBL" id="FOGZ01000003">
    <property type="protein sequence ID" value="SER57781.1"/>
    <property type="molecule type" value="Genomic_DNA"/>
</dbReference>
<dbReference type="STRING" id="64702.SAMN05443377_1033"/>
<proteinExistence type="inferred from homology"/>
<evidence type="ECO:0000256" key="4">
    <source>
        <dbReference type="ARBA" id="ARBA00025742"/>
    </source>
</evidence>
<dbReference type="Gene3D" id="3.60.21.10">
    <property type="match status" value="1"/>
</dbReference>
<dbReference type="GO" id="GO:0016787">
    <property type="term" value="F:hydrolase activity"/>
    <property type="evidence" value="ECO:0007669"/>
    <property type="project" value="UniProtKB-KW"/>
</dbReference>